<evidence type="ECO:0000313" key="1">
    <source>
        <dbReference type="EMBL" id="RPB13412.1"/>
    </source>
</evidence>
<dbReference type="STRING" id="1392247.A0A3N4KVX9"/>
<dbReference type="PANTHER" id="PTHR28110">
    <property type="entry name" value="TRANSMEMBRANE PROTEIN"/>
    <property type="match status" value="1"/>
</dbReference>
<sequence>MGVGQRRAINDFQKGETRTFIKHIEAGVSIALQNPETLLVFSGGETKASTGPRSEGSSYFNLAAARDLIPADLLARTTTEESAMDSYQNVLFSISRFHEVTGTYPKTIIVISHEFKRERFQRLHREAIQFPEEAFTFVGIDPDWADETNTNKASILEHEESTRAAWGVDLYACVEDDELREKRRGRNPMRRYNAYSISCPELVGLFRWCGLDEGTGITTRLYPGKLPWLD</sequence>
<dbReference type="GO" id="GO:0005737">
    <property type="term" value="C:cytoplasm"/>
    <property type="evidence" value="ECO:0007669"/>
    <property type="project" value="TreeGrafter"/>
</dbReference>
<proteinExistence type="predicted"/>
<organism evidence="1 2">
    <name type="scientific">Morchella conica CCBAS932</name>
    <dbReference type="NCBI Taxonomy" id="1392247"/>
    <lineage>
        <taxon>Eukaryota</taxon>
        <taxon>Fungi</taxon>
        <taxon>Dikarya</taxon>
        <taxon>Ascomycota</taxon>
        <taxon>Pezizomycotina</taxon>
        <taxon>Pezizomycetes</taxon>
        <taxon>Pezizales</taxon>
        <taxon>Morchellaceae</taxon>
        <taxon>Morchella</taxon>
    </lineage>
</organism>
<accession>A0A3N4KVX9</accession>
<keyword evidence="2" id="KW-1185">Reference proteome</keyword>
<name>A0A3N4KVX9_9PEZI</name>
<reference evidence="1 2" key="1">
    <citation type="journal article" date="2018" name="Nat. Ecol. Evol.">
        <title>Pezizomycetes genomes reveal the molecular basis of ectomycorrhizal truffle lifestyle.</title>
        <authorList>
            <person name="Murat C."/>
            <person name="Payen T."/>
            <person name="Noel B."/>
            <person name="Kuo A."/>
            <person name="Morin E."/>
            <person name="Chen J."/>
            <person name="Kohler A."/>
            <person name="Krizsan K."/>
            <person name="Balestrini R."/>
            <person name="Da Silva C."/>
            <person name="Montanini B."/>
            <person name="Hainaut M."/>
            <person name="Levati E."/>
            <person name="Barry K.W."/>
            <person name="Belfiori B."/>
            <person name="Cichocki N."/>
            <person name="Clum A."/>
            <person name="Dockter R.B."/>
            <person name="Fauchery L."/>
            <person name="Guy J."/>
            <person name="Iotti M."/>
            <person name="Le Tacon F."/>
            <person name="Lindquist E.A."/>
            <person name="Lipzen A."/>
            <person name="Malagnac F."/>
            <person name="Mello A."/>
            <person name="Molinier V."/>
            <person name="Miyauchi S."/>
            <person name="Poulain J."/>
            <person name="Riccioni C."/>
            <person name="Rubini A."/>
            <person name="Sitrit Y."/>
            <person name="Splivallo R."/>
            <person name="Traeger S."/>
            <person name="Wang M."/>
            <person name="Zifcakova L."/>
            <person name="Wipf D."/>
            <person name="Zambonelli A."/>
            <person name="Paolocci F."/>
            <person name="Nowrousian M."/>
            <person name="Ottonello S."/>
            <person name="Baldrian P."/>
            <person name="Spatafora J.W."/>
            <person name="Henrissat B."/>
            <person name="Nagy L.G."/>
            <person name="Aury J.M."/>
            <person name="Wincker P."/>
            <person name="Grigoriev I.V."/>
            <person name="Bonfante P."/>
            <person name="Martin F.M."/>
        </authorList>
    </citation>
    <scope>NUCLEOTIDE SEQUENCE [LARGE SCALE GENOMIC DNA]</scope>
    <source>
        <strain evidence="1 2">CCBAS932</strain>
    </source>
</reference>
<dbReference type="Proteomes" id="UP000277580">
    <property type="component" value="Unassembled WGS sequence"/>
</dbReference>
<evidence type="ECO:0008006" key="3">
    <source>
        <dbReference type="Google" id="ProtNLM"/>
    </source>
</evidence>
<dbReference type="InParanoid" id="A0A3N4KVX9"/>
<dbReference type="InterPro" id="IPR055323">
    <property type="entry name" value="C57A10.07/YOR238W"/>
</dbReference>
<dbReference type="EMBL" id="ML119123">
    <property type="protein sequence ID" value="RPB13412.1"/>
    <property type="molecule type" value="Genomic_DNA"/>
</dbReference>
<dbReference type="PANTHER" id="PTHR28110:SF1">
    <property type="entry name" value="TRANSMEMBRANE PROTEIN"/>
    <property type="match status" value="1"/>
</dbReference>
<gene>
    <name evidence="1" type="ORF">P167DRAFT_486492</name>
</gene>
<dbReference type="AlphaFoldDB" id="A0A3N4KVX9"/>
<protein>
    <recommendedName>
        <fullName evidence="3">DUF218 domain-containing protein</fullName>
    </recommendedName>
</protein>
<dbReference type="FunCoup" id="A0A3N4KVX9">
    <property type="interactions" value="51"/>
</dbReference>
<evidence type="ECO:0000313" key="2">
    <source>
        <dbReference type="Proteomes" id="UP000277580"/>
    </source>
</evidence>
<dbReference type="OrthoDB" id="4347at2759"/>